<protein>
    <recommendedName>
        <fullName evidence="6">TPR Domain containing protein</fullName>
    </recommendedName>
</protein>
<organism evidence="4 5">
    <name type="scientific">Tritrichomonas musculus</name>
    <dbReference type="NCBI Taxonomy" id="1915356"/>
    <lineage>
        <taxon>Eukaryota</taxon>
        <taxon>Metamonada</taxon>
        <taxon>Parabasalia</taxon>
        <taxon>Tritrichomonadida</taxon>
        <taxon>Tritrichomonadidae</taxon>
        <taxon>Tritrichomonas</taxon>
    </lineage>
</organism>
<evidence type="ECO:0000313" key="5">
    <source>
        <dbReference type="Proteomes" id="UP001470230"/>
    </source>
</evidence>
<dbReference type="SMART" id="SM00028">
    <property type="entry name" value="TPR"/>
    <property type="match status" value="6"/>
</dbReference>
<keyword evidence="2" id="KW-0539">Nucleus</keyword>
<proteinExistence type="predicted"/>
<dbReference type="InterPro" id="IPR019734">
    <property type="entry name" value="TPR_rpt"/>
</dbReference>
<comment type="subcellular location">
    <subcellularLocation>
        <location evidence="1">Nucleus</location>
    </subcellularLocation>
</comment>
<keyword evidence="5" id="KW-1185">Reference proteome</keyword>
<dbReference type="Pfam" id="PF13181">
    <property type="entry name" value="TPR_8"/>
    <property type="match status" value="5"/>
</dbReference>
<feature type="repeat" description="TPR" evidence="3">
    <location>
        <begin position="155"/>
        <end position="188"/>
    </location>
</feature>
<evidence type="ECO:0000313" key="4">
    <source>
        <dbReference type="EMBL" id="KAK8838827.1"/>
    </source>
</evidence>
<dbReference type="Pfam" id="PF13174">
    <property type="entry name" value="TPR_6"/>
    <property type="match status" value="1"/>
</dbReference>
<name>A0ABR2GZ45_9EUKA</name>
<dbReference type="PANTHER" id="PTHR14017:SF1">
    <property type="entry name" value="LD02225P"/>
    <property type="match status" value="1"/>
</dbReference>
<evidence type="ECO:0000256" key="3">
    <source>
        <dbReference type="PROSITE-ProRule" id="PRU00339"/>
    </source>
</evidence>
<dbReference type="InterPro" id="IPR011990">
    <property type="entry name" value="TPR-like_helical_dom_sf"/>
</dbReference>
<comment type="caution">
    <text evidence="4">The sequence shown here is derived from an EMBL/GenBank/DDBJ whole genome shotgun (WGS) entry which is preliminary data.</text>
</comment>
<dbReference type="Gene3D" id="1.25.40.10">
    <property type="entry name" value="Tetratricopeptide repeat domain"/>
    <property type="match status" value="2"/>
</dbReference>
<feature type="repeat" description="TPR" evidence="3">
    <location>
        <begin position="82"/>
        <end position="115"/>
    </location>
</feature>
<dbReference type="Proteomes" id="UP001470230">
    <property type="component" value="Unassembled WGS sequence"/>
</dbReference>
<feature type="repeat" description="TPR" evidence="3">
    <location>
        <begin position="118"/>
        <end position="151"/>
    </location>
</feature>
<evidence type="ECO:0008006" key="6">
    <source>
        <dbReference type="Google" id="ProtNLM"/>
    </source>
</evidence>
<sequence length="439" mass="50978">MTNNYFDNININLEQSFTSAACISKDMNCIEESQLAAKRVFSYNPNSKKILNLFPQYAPIIEQISALVGSHGKSLKNDPNNNDLWTTLGYCYLTLGDFPNAFAAYAHALRISQNSRDPNFWYAMGIVYEHYKYHDSAQDCFRKVFEFNPSFQFATDIFFRLGLIFRTLNDFDTAIAYFDKVKNSPPNHLIYDDIQLQIAYTYQLQRSNDKAFKIYSDLHSRYPNSLQLTQQYCWFMYMQYKDTRISTVFDEVSKAIQKEPYDPTLQLIAARVAMKQDNMPTAYQHYKFCITYCNDSPYFWCGLGVLYFKNEQVEDAIVAFQRAVYIKKDLKEGWLNIGLIYEQQNDYENAKKIYQIGMQNCSSSEDFQDRLNSIASQGKHNFSLIDIDDTKFIVPIPEQFAIDYTQAVPELQPECYGIDIGIASKFAILSTYPKSIFST</sequence>
<gene>
    <name evidence="4" type="ORF">M9Y10_032867</name>
</gene>
<dbReference type="PANTHER" id="PTHR14017">
    <property type="entry name" value="LYSINE-SPECIFIC DEMETHYLASE"/>
    <property type="match status" value="1"/>
</dbReference>
<dbReference type="InterPro" id="IPR051630">
    <property type="entry name" value="Corepressor-Demethylase"/>
</dbReference>
<evidence type="ECO:0000256" key="2">
    <source>
        <dbReference type="ARBA" id="ARBA00023242"/>
    </source>
</evidence>
<keyword evidence="3" id="KW-0802">TPR repeat</keyword>
<accession>A0ABR2GZ45</accession>
<evidence type="ECO:0000256" key="1">
    <source>
        <dbReference type="ARBA" id="ARBA00004123"/>
    </source>
</evidence>
<dbReference type="SUPFAM" id="SSF48452">
    <property type="entry name" value="TPR-like"/>
    <property type="match status" value="2"/>
</dbReference>
<reference evidence="4 5" key="1">
    <citation type="submission" date="2024-04" db="EMBL/GenBank/DDBJ databases">
        <title>Tritrichomonas musculus Genome.</title>
        <authorList>
            <person name="Alves-Ferreira E."/>
            <person name="Grigg M."/>
            <person name="Lorenzi H."/>
            <person name="Galac M."/>
        </authorList>
    </citation>
    <scope>NUCLEOTIDE SEQUENCE [LARGE SCALE GENOMIC DNA]</scope>
    <source>
        <strain evidence="4 5">EAF2021</strain>
    </source>
</reference>
<dbReference type="PROSITE" id="PS50005">
    <property type="entry name" value="TPR"/>
    <property type="match status" value="4"/>
</dbReference>
<dbReference type="EMBL" id="JAPFFF010000054">
    <property type="protein sequence ID" value="KAK8838827.1"/>
    <property type="molecule type" value="Genomic_DNA"/>
</dbReference>
<feature type="repeat" description="TPR" evidence="3">
    <location>
        <begin position="297"/>
        <end position="330"/>
    </location>
</feature>